<evidence type="ECO:0000256" key="1">
    <source>
        <dbReference type="ARBA" id="ARBA00004651"/>
    </source>
</evidence>
<dbReference type="InterPro" id="IPR036259">
    <property type="entry name" value="MFS_trans_sf"/>
</dbReference>
<evidence type="ECO:0000256" key="7">
    <source>
        <dbReference type="ARBA" id="ARBA00038075"/>
    </source>
</evidence>
<dbReference type="CDD" id="cd06173">
    <property type="entry name" value="MFS_MefA_like"/>
    <property type="match status" value="1"/>
</dbReference>
<protein>
    <recommendedName>
        <fullName evidence="8">Multidrug efflux pump Tap</fullName>
    </recommendedName>
</protein>
<feature type="transmembrane region" description="Helical" evidence="9">
    <location>
        <begin position="151"/>
        <end position="174"/>
    </location>
</feature>
<keyword evidence="6 9" id="KW-0472">Membrane</keyword>
<feature type="transmembrane region" description="Helical" evidence="9">
    <location>
        <begin position="220"/>
        <end position="247"/>
    </location>
</feature>
<evidence type="ECO:0000256" key="8">
    <source>
        <dbReference type="ARBA" id="ARBA00040914"/>
    </source>
</evidence>
<feature type="transmembrane region" description="Helical" evidence="9">
    <location>
        <begin position="290"/>
        <end position="309"/>
    </location>
</feature>
<evidence type="ECO:0000256" key="3">
    <source>
        <dbReference type="ARBA" id="ARBA00022475"/>
    </source>
</evidence>
<feature type="domain" description="Major facilitator superfamily (MFS) profile" evidence="10">
    <location>
        <begin position="19"/>
        <end position="405"/>
    </location>
</feature>
<evidence type="ECO:0000256" key="9">
    <source>
        <dbReference type="SAM" id="Phobius"/>
    </source>
</evidence>
<evidence type="ECO:0000256" key="5">
    <source>
        <dbReference type="ARBA" id="ARBA00022989"/>
    </source>
</evidence>
<dbReference type="Pfam" id="PF07690">
    <property type="entry name" value="MFS_1"/>
    <property type="match status" value="1"/>
</dbReference>
<proteinExistence type="inferred from homology"/>
<dbReference type="AlphaFoldDB" id="A0A1I4RF30"/>
<dbReference type="STRING" id="758825.SAMN02982985_04287"/>
<evidence type="ECO:0000256" key="6">
    <source>
        <dbReference type="ARBA" id="ARBA00023136"/>
    </source>
</evidence>
<dbReference type="EMBL" id="FOTW01000022">
    <property type="protein sequence ID" value="SFM50523.1"/>
    <property type="molecule type" value="Genomic_DNA"/>
</dbReference>
<name>A0A1I4RF30_9BURK</name>
<evidence type="ECO:0000259" key="10">
    <source>
        <dbReference type="PROSITE" id="PS50850"/>
    </source>
</evidence>
<evidence type="ECO:0000313" key="11">
    <source>
        <dbReference type="EMBL" id="SFM50523.1"/>
    </source>
</evidence>
<dbReference type="Gene3D" id="1.20.1250.20">
    <property type="entry name" value="MFS general substrate transporter like domains"/>
    <property type="match status" value="1"/>
</dbReference>
<dbReference type="InterPro" id="IPR020846">
    <property type="entry name" value="MFS_dom"/>
</dbReference>
<dbReference type="PANTHER" id="PTHR23513">
    <property type="entry name" value="INTEGRAL MEMBRANE EFFLUX PROTEIN-RELATED"/>
    <property type="match status" value="1"/>
</dbReference>
<keyword evidence="4 9" id="KW-0812">Transmembrane</keyword>
<accession>A0A1I4RF30</accession>
<feature type="transmembrane region" description="Helical" evidence="9">
    <location>
        <begin position="375"/>
        <end position="398"/>
    </location>
</feature>
<feature type="transmembrane region" description="Helical" evidence="9">
    <location>
        <begin position="20"/>
        <end position="41"/>
    </location>
</feature>
<feature type="transmembrane region" description="Helical" evidence="9">
    <location>
        <begin position="316"/>
        <end position="337"/>
    </location>
</feature>
<dbReference type="RefSeq" id="WP_093389753.1">
    <property type="nucleotide sequence ID" value="NZ_FOTW01000022.1"/>
</dbReference>
<evidence type="ECO:0000256" key="2">
    <source>
        <dbReference type="ARBA" id="ARBA00022448"/>
    </source>
</evidence>
<gene>
    <name evidence="11" type="ORF">SAMN02982985_04287</name>
</gene>
<dbReference type="OrthoDB" id="7283966at2"/>
<dbReference type="PANTHER" id="PTHR23513:SF9">
    <property type="entry name" value="ENTEROBACTIN EXPORTER ENTS"/>
    <property type="match status" value="1"/>
</dbReference>
<dbReference type="NCBIfam" id="NF007792">
    <property type="entry name" value="PRK10489.1"/>
    <property type="match status" value="1"/>
</dbReference>
<dbReference type="PROSITE" id="PS50850">
    <property type="entry name" value="MFS"/>
    <property type="match status" value="1"/>
</dbReference>
<dbReference type="SUPFAM" id="SSF103473">
    <property type="entry name" value="MFS general substrate transporter"/>
    <property type="match status" value="1"/>
</dbReference>
<organism evidence="11 12">
    <name type="scientific">Rugamonas rubra</name>
    <dbReference type="NCBI Taxonomy" id="758825"/>
    <lineage>
        <taxon>Bacteria</taxon>
        <taxon>Pseudomonadati</taxon>
        <taxon>Pseudomonadota</taxon>
        <taxon>Betaproteobacteria</taxon>
        <taxon>Burkholderiales</taxon>
        <taxon>Oxalobacteraceae</taxon>
        <taxon>Telluria group</taxon>
        <taxon>Rugamonas</taxon>
    </lineage>
</organism>
<keyword evidence="3" id="KW-1003">Cell membrane</keyword>
<keyword evidence="12" id="KW-1185">Reference proteome</keyword>
<feature type="transmembrane region" description="Helical" evidence="9">
    <location>
        <begin position="53"/>
        <end position="73"/>
    </location>
</feature>
<sequence length="420" mass="43861">MSKKSSLFVDLGLLRRNRDFCSVFIARTISLLGLGMLSVAVPMQIYALTGDSFHVGLAMALEGAGMFVGLLLGGVLADRYDRKKLILFARTVCGVGFLGLAVNAWLPAPSLWAVYVLSVWDGFFGALGVTALMACMPLIVGRENLMQARAISMVTVRLATVISPAIGGIIIAAADVGWNYLVAAIGTGLTLLPLLRLPAMLPAPGPAHHPLRALADGFRFLFTNPVVASTAVIGTLITLTTTIRVLFPALAQTAFGGGAFEVGMMYAAVPLGATLGAIVSGWTGQLQRPGLVMMLVSLGAFVCLMLIGLNRHFVPTLLLLVVFGYLVAIASLLQYTLVQGHTPDNYLGRVNSLWTAQDAAGDSLGTLGIGLLGKLLSSLGSIFFCGAAATGIGLLLLGSLRVLRQAPMHDAALNEQAGAA</sequence>
<dbReference type="GO" id="GO:0022857">
    <property type="term" value="F:transmembrane transporter activity"/>
    <property type="evidence" value="ECO:0007669"/>
    <property type="project" value="InterPro"/>
</dbReference>
<feature type="transmembrane region" description="Helical" evidence="9">
    <location>
        <begin position="85"/>
        <end position="106"/>
    </location>
</feature>
<dbReference type="Proteomes" id="UP000199470">
    <property type="component" value="Unassembled WGS sequence"/>
</dbReference>
<dbReference type="GO" id="GO:0005886">
    <property type="term" value="C:plasma membrane"/>
    <property type="evidence" value="ECO:0007669"/>
    <property type="project" value="UniProtKB-SubCell"/>
</dbReference>
<feature type="transmembrane region" description="Helical" evidence="9">
    <location>
        <begin position="112"/>
        <end position="139"/>
    </location>
</feature>
<dbReference type="InterPro" id="IPR011701">
    <property type="entry name" value="MFS"/>
</dbReference>
<reference evidence="11 12" key="1">
    <citation type="submission" date="2016-10" db="EMBL/GenBank/DDBJ databases">
        <authorList>
            <person name="de Groot N.N."/>
        </authorList>
    </citation>
    <scope>NUCLEOTIDE SEQUENCE [LARGE SCALE GENOMIC DNA]</scope>
    <source>
        <strain evidence="11 12">ATCC 43154</strain>
    </source>
</reference>
<evidence type="ECO:0000256" key="4">
    <source>
        <dbReference type="ARBA" id="ARBA00022692"/>
    </source>
</evidence>
<evidence type="ECO:0000313" key="12">
    <source>
        <dbReference type="Proteomes" id="UP000199470"/>
    </source>
</evidence>
<keyword evidence="5 9" id="KW-1133">Transmembrane helix</keyword>
<comment type="subcellular location">
    <subcellularLocation>
        <location evidence="1">Cell membrane</location>
        <topology evidence="1">Multi-pass membrane protein</topology>
    </subcellularLocation>
</comment>
<comment type="similarity">
    <text evidence="7">Belongs to the major facilitator superfamily. Drug:H(+) antiporter-3 (DHA3) (TC 2.A.1.21) family.</text>
</comment>
<keyword evidence="2" id="KW-0813">Transport</keyword>